<dbReference type="EMBL" id="BGPR01018609">
    <property type="protein sequence ID" value="GBN79633.1"/>
    <property type="molecule type" value="Genomic_DNA"/>
</dbReference>
<protein>
    <submittedName>
        <fullName evidence="3">Thrombospondin type-1 domain-containing protein 7B</fullName>
    </submittedName>
</protein>
<reference evidence="3 4" key="1">
    <citation type="journal article" date="2019" name="Sci. Rep.">
        <title>Orb-weaving spider Araneus ventricosus genome elucidates the spidroin gene catalogue.</title>
        <authorList>
            <person name="Kono N."/>
            <person name="Nakamura H."/>
            <person name="Ohtoshi R."/>
            <person name="Moran D.A.P."/>
            <person name="Shinohara A."/>
            <person name="Yoshida Y."/>
            <person name="Fujiwara M."/>
            <person name="Mori M."/>
            <person name="Tomita M."/>
            <person name="Arakawa K."/>
        </authorList>
    </citation>
    <scope>NUCLEOTIDE SEQUENCE [LARGE SCALE GENOMIC DNA]</scope>
</reference>
<dbReference type="InterPro" id="IPR050439">
    <property type="entry name" value="ADAMTS_ADAMTS-like"/>
</dbReference>
<dbReference type="AlphaFoldDB" id="A0A4Y2RVA7"/>
<evidence type="ECO:0000313" key="4">
    <source>
        <dbReference type="Proteomes" id="UP000499080"/>
    </source>
</evidence>
<comment type="subcellular location">
    <subcellularLocation>
        <location evidence="1">Secreted</location>
    </subcellularLocation>
</comment>
<dbReference type="Pfam" id="PF19030">
    <property type="entry name" value="TSP1_ADAMTS"/>
    <property type="match status" value="1"/>
</dbReference>
<dbReference type="GO" id="GO:0030198">
    <property type="term" value="P:extracellular matrix organization"/>
    <property type="evidence" value="ECO:0007669"/>
    <property type="project" value="TreeGrafter"/>
</dbReference>
<evidence type="ECO:0000313" key="3">
    <source>
        <dbReference type="EMBL" id="GBN79633.1"/>
    </source>
</evidence>
<dbReference type="GO" id="GO:0005576">
    <property type="term" value="C:extracellular region"/>
    <property type="evidence" value="ECO:0007669"/>
    <property type="project" value="UniProtKB-SubCell"/>
</dbReference>
<keyword evidence="2" id="KW-0964">Secreted</keyword>
<dbReference type="SUPFAM" id="SSF82895">
    <property type="entry name" value="TSP-1 type 1 repeat"/>
    <property type="match status" value="1"/>
</dbReference>
<dbReference type="PROSITE" id="PS50092">
    <property type="entry name" value="TSP1"/>
    <property type="match status" value="1"/>
</dbReference>
<evidence type="ECO:0000256" key="2">
    <source>
        <dbReference type="ARBA" id="ARBA00022525"/>
    </source>
</evidence>
<dbReference type="Proteomes" id="UP000499080">
    <property type="component" value="Unassembled WGS sequence"/>
</dbReference>
<evidence type="ECO:0000256" key="1">
    <source>
        <dbReference type="ARBA" id="ARBA00004613"/>
    </source>
</evidence>
<dbReference type="PANTHER" id="PTHR13723:SF281">
    <property type="entry name" value="PAPILIN"/>
    <property type="match status" value="1"/>
</dbReference>
<dbReference type="PANTHER" id="PTHR13723">
    <property type="entry name" value="ADAMTS A DISINTEGRIN AND METALLOPROTEASE WITH THROMBOSPONDIN MOTIFS PROTEASE"/>
    <property type="match status" value="1"/>
</dbReference>
<dbReference type="InterPro" id="IPR000884">
    <property type="entry name" value="TSP1_rpt"/>
</dbReference>
<dbReference type="GO" id="GO:0006508">
    <property type="term" value="P:proteolysis"/>
    <property type="evidence" value="ECO:0007669"/>
    <property type="project" value="TreeGrafter"/>
</dbReference>
<proteinExistence type="predicted"/>
<gene>
    <name evidence="3" type="primary">Thsd7b</name>
    <name evidence="3" type="ORF">AVEN_5428_1</name>
</gene>
<sequence length="308" mass="34833">MQQFANGEMADLVARIFCQENQKSALKKDTKCVGFRPKMKRLLNEFIVLMISHLFASHFLLHLSEGLPDINAVSYTWKTKPWSSCFSKVKCGEGHRQRKVTCQDSFNFMVADSNCDESRKPPAVDQCFRVCDKHKSMLRWRIGVWSSCLPTVSMPTTTCIGTSIAGLAHRKVSCAFGSAQKTVDSSACEHFWDKPESEMACSLDCPQNCIVARRNMSCTSLNCPDSASVNREWREKAWESEAWRRKACVEAEKISANESRNNDLASLSDEKRQIGDLNTFFRPIETKIGHGSTINVNRPHAIFYLSKP</sequence>
<dbReference type="OrthoDB" id="6431260at2759"/>
<organism evidence="3 4">
    <name type="scientific">Araneus ventricosus</name>
    <name type="common">Orbweaver spider</name>
    <name type="synonym">Epeira ventricosa</name>
    <dbReference type="NCBI Taxonomy" id="182803"/>
    <lineage>
        <taxon>Eukaryota</taxon>
        <taxon>Metazoa</taxon>
        <taxon>Ecdysozoa</taxon>
        <taxon>Arthropoda</taxon>
        <taxon>Chelicerata</taxon>
        <taxon>Arachnida</taxon>
        <taxon>Araneae</taxon>
        <taxon>Araneomorphae</taxon>
        <taxon>Entelegynae</taxon>
        <taxon>Araneoidea</taxon>
        <taxon>Araneidae</taxon>
        <taxon>Araneus</taxon>
    </lineage>
</organism>
<dbReference type="InterPro" id="IPR036383">
    <property type="entry name" value="TSP1_rpt_sf"/>
</dbReference>
<dbReference type="GO" id="GO:0031012">
    <property type="term" value="C:extracellular matrix"/>
    <property type="evidence" value="ECO:0007669"/>
    <property type="project" value="TreeGrafter"/>
</dbReference>
<name>A0A4Y2RVA7_ARAVE</name>
<keyword evidence="4" id="KW-1185">Reference proteome</keyword>
<accession>A0A4Y2RVA7</accession>
<dbReference type="GO" id="GO:0004222">
    <property type="term" value="F:metalloendopeptidase activity"/>
    <property type="evidence" value="ECO:0007669"/>
    <property type="project" value="TreeGrafter"/>
</dbReference>
<comment type="caution">
    <text evidence="3">The sequence shown here is derived from an EMBL/GenBank/DDBJ whole genome shotgun (WGS) entry which is preliminary data.</text>
</comment>